<accession>A0ABQ5RV81</accession>
<gene>
    <name evidence="2" type="ORF">VaNZ11_003879</name>
</gene>
<dbReference type="Gene3D" id="3.40.50.620">
    <property type="entry name" value="HUPs"/>
    <property type="match status" value="1"/>
</dbReference>
<comment type="caution">
    <text evidence="2">The sequence shown here is derived from an EMBL/GenBank/DDBJ whole genome shotgun (WGS) entry which is preliminary data.</text>
</comment>
<feature type="region of interest" description="Disordered" evidence="1">
    <location>
        <begin position="339"/>
        <end position="362"/>
    </location>
</feature>
<sequence>MGNGSSIHENSGGSAWWVTYCRNEWRSQRSKQLDELLGLQRPPLRRGQSLTNLDDLVRKLTQDPVPLITDGEDNDDLKAAIAKLNSGSILHTEKRAIERLLAQRYEDALAIATAATTEHSDAEGPLSGASEVLRKVLVVFRQNGLPTELDRSGVEEPAEWRVRTHAQRRRAFLVVRSMVRLKREVKRLGAPITDLGWLVPVAAQERWGELKALAARYRQLEGALLDTEVAVSQLAQLREGQGKGPGSSRNTAAGRASPQRALRSGPGRMGGQGNGGRAVSESGAINSRGKQRAALTADPPPPPVAGVRGGRRQVAVPESIGGSTGASGQQSVPMVLRLPSPVPSGGAAGARTPVNGKKGGAGGSDGVIGGGAAAAATSPSAAAAALVPTISNQRFASGSLSGLYNRRLSASGGSISTGGVGLSIGGGGGILSGAVSLPSPNGAGSSSRVSAPGSGLGPVPVPVPGSVSASGPVSGLGPGPVASTVSPRLSQRDSLLTRNTTPINGAQMVRQSFLTGDGSPTNQGTLPRVTQYLDLTTYNPNAPHHYAVPFEPDARNPSPAGTSTSAPVSVLLPDSPSLTTSPSATVAGTPRKSEVGMNGVSNGVQRSNGAGGGATGSAAVSSGRPVEPSPPSAPPPTAGARRPLGPLSHSSPGPLTISTAGNTALAVVRTLCPVRASGDGTVLRASTAAATATSVPTAPSVLIEDGESIEQALARFKLLSEDTRNALVDTARQFRSVVDFCNSYWPDQRWWLSAHTQDDAALDAWPASDEYVVHRADIVRCLKAGSIAFQFICASDETLMGPTGNHFDLWTSDPWEVAADLAPDRLAEAQATGQRAASERIVGMPLGVRVLQQLANSVVEAAGPQALDSLPIILHINERQREVIAADLLQYGIYRRLRKNLYIVVQRSYPVMRYSAADHAYLPAPDQPEYAPGTGYSMLQLLWPGHALCMNESGELERLPHSLMQELRDRSTEWFVSRNAQDLSLLLEDGALDIRSLAHVSYMWNTPHMRYSVVVEAASTYVKHRDMILQHGSVLLCRKPKVAGMVVGRLDGAVRVDRYSGVSKPQLPVVELLTCELNSPHMQQELNQIAGARATATSVGIGRYVFRFEVLSGLLTGPTVLRPKLLPLTDVKALRAVAPNLLRRRSSVALHDDNAAGWSALASGPAGAMFPFPTPGGLSEQQLAFAASQGLDTMLLRLHLSMTDLTMHHASKVVALKAHRLPVFIRGPQDGQKLVEVLMASDKDLRGAAERIAAKLPSFARLQKPGQNILVFVQDNSVSLTATNVAAGLVRRERGDRVHLVTVVPSEAQRGEGNGLMERLLKAFRTHADVVTHVMSQDGRGLLECLGDVVTQQRCGLIVVGSTSITAVATVAPRTMPLILPGVGPGTRASGANPQQGMQGSVGRGPGGVGGGGGGGGGAPLAPVANGGVLDEASSEMLLSSVALSILRTFQLPAILVTANTKTYLKRHAADAGVNGGRPARHPVGGVGGATSGRLAAMTVVERHSRPMMHHLARSLLEPSLRQDSLTLVQVLPPGMAPGNAGYDPSCIQCVALKTLMVNFESIAAANDFHTPSKAFAQGEWNSALCIAARDHGAQLLCVQLAPGSTKSLPPTLLQLIRSAPCPVLVYPEKAVIPGTSELSSTGADSD</sequence>
<reference evidence="2 3" key="1">
    <citation type="journal article" date="2023" name="IScience">
        <title>Expanded male sex-determining region conserved during the evolution of homothallism in the green alga Volvox.</title>
        <authorList>
            <person name="Yamamoto K."/>
            <person name="Matsuzaki R."/>
            <person name="Mahakham W."/>
            <person name="Heman W."/>
            <person name="Sekimoto H."/>
            <person name="Kawachi M."/>
            <person name="Minakuchi Y."/>
            <person name="Toyoda A."/>
            <person name="Nozaki H."/>
        </authorList>
    </citation>
    <scope>NUCLEOTIDE SEQUENCE [LARGE SCALE GENOMIC DNA]</scope>
    <source>
        <strain evidence="2 3">NIES-4468</strain>
    </source>
</reference>
<evidence type="ECO:0000313" key="3">
    <source>
        <dbReference type="Proteomes" id="UP001165090"/>
    </source>
</evidence>
<dbReference type="SUPFAM" id="SSF52402">
    <property type="entry name" value="Adenine nucleotide alpha hydrolases-like"/>
    <property type="match status" value="1"/>
</dbReference>
<feature type="region of interest" description="Disordered" evidence="1">
    <location>
        <begin position="544"/>
        <end position="656"/>
    </location>
</feature>
<feature type="compositionally biased region" description="Low complexity" evidence="1">
    <location>
        <begin position="638"/>
        <end position="655"/>
    </location>
</feature>
<feature type="region of interest" description="Disordered" evidence="1">
    <location>
        <begin position="1386"/>
        <end position="1416"/>
    </location>
</feature>
<feature type="compositionally biased region" description="Gly residues" evidence="1">
    <location>
        <begin position="267"/>
        <end position="276"/>
    </location>
</feature>
<evidence type="ECO:0000313" key="2">
    <source>
        <dbReference type="EMBL" id="GLI61482.1"/>
    </source>
</evidence>
<name>A0ABQ5RV81_9CHLO</name>
<feature type="compositionally biased region" description="Gly residues" evidence="1">
    <location>
        <begin position="1400"/>
        <end position="1416"/>
    </location>
</feature>
<feature type="compositionally biased region" description="Low complexity" evidence="1">
    <location>
        <begin position="470"/>
        <end position="483"/>
    </location>
</feature>
<protein>
    <submittedName>
        <fullName evidence="2">Uncharacterized protein</fullName>
    </submittedName>
</protein>
<feature type="region of interest" description="Disordered" evidence="1">
    <location>
        <begin position="238"/>
        <end position="310"/>
    </location>
</feature>
<feature type="compositionally biased region" description="Low complexity" evidence="1">
    <location>
        <begin position="565"/>
        <end position="587"/>
    </location>
</feature>
<feature type="compositionally biased region" description="Low complexity" evidence="1">
    <location>
        <begin position="616"/>
        <end position="626"/>
    </location>
</feature>
<dbReference type="InterPro" id="IPR014729">
    <property type="entry name" value="Rossmann-like_a/b/a_fold"/>
</dbReference>
<organism evidence="2 3">
    <name type="scientific">Volvox africanus</name>
    <dbReference type="NCBI Taxonomy" id="51714"/>
    <lineage>
        <taxon>Eukaryota</taxon>
        <taxon>Viridiplantae</taxon>
        <taxon>Chlorophyta</taxon>
        <taxon>core chlorophytes</taxon>
        <taxon>Chlorophyceae</taxon>
        <taxon>CS clade</taxon>
        <taxon>Chlamydomonadales</taxon>
        <taxon>Volvocaceae</taxon>
        <taxon>Volvox</taxon>
    </lineage>
</organism>
<keyword evidence="3" id="KW-1185">Reference proteome</keyword>
<dbReference type="EMBL" id="BSDZ01000010">
    <property type="protein sequence ID" value="GLI61482.1"/>
    <property type="molecule type" value="Genomic_DNA"/>
</dbReference>
<dbReference type="Proteomes" id="UP001165090">
    <property type="component" value="Unassembled WGS sequence"/>
</dbReference>
<evidence type="ECO:0000256" key="1">
    <source>
        <dbReference type="SAM" id="MobiDB-lite"/>
    </source>
</evidence>
<proteinExistence type="predicted"/>
<feature type="compositionally biased region" description="Pro residues" evidence="1">
    <location>
        <begin position="627"/>
        <end position="637"/>
    </location>
</feature>
<feature type="region of interest" description="Disordered" evidence="1">
    <location>
        <begin position="470"/>
        <end position="490"/>
    </location>
</feature>